<proteinExistence type="predicted"/>
<keyword evidence="5" id="KW-1185">Reference proteome</keyword>
<dbReference type="PANTHER" id="PTHR46690">
    <property type="entry name" value="CYTOCHROME C OXIDASE ASSEMBLY FACTOR 6 HOMOLOG"/>
    <property type="match status" value="1"/>
</dbReference>
<dbReference type="SUPFAM" id="SSF47694">
    <property type="entry name" value="Cytochrome c oxidase subunit h"/>
    <property type="match status" value="1"/>
</dbReference>
<accession>A0A3S3NT23</accession>
<dbReference type="STRING" id="1965070.A0A3S3NT23"/>
<dbReference type="GO" id="GO:0005739">
    <property type="term" value="C:mitochondrion"/>
    <property type="evidence" value="ECO:0007669"/>
    <property type="project" value="UniProtKB-SubCell"/>
</dbReference>
<dbReference type="InterPro" id="IPR042289">
    <property type="entry name" value="COA6"/>
</dbReference>
<evidence type="ECO:0000256" key="3">
    <source>
        <dbReference type="ARBA" id="ARBA00023157"/>
    </source>
</evidence>
<protein>
    <submittedName>
        <fullName evidence="4">Putative cell cycle-associated protein-like protein</fullName>
    </submittedName>
</protein>
<comment type="caution">
    <text evidence="4">The sequence shown here is derived from an EMBL/GenBank/DDBJ whole genome shotgun (WGS) entry which is preliminary data.</text>
</comment>
<evidence type="ECO:0000313" key="4">
    <source>
        <dbReference type="EMBL" id="RWS08613.1"/>
    </source>
</evidence>
<dbReference type="PANTHER" id="PTHR46690:SF1">
    <property type="entry name" value="CYTOCHROME C OXIDASE ASSEMBLY FACTOR 6 HOMOLOG"/>
    <property type="match status" value="1"/>
</dbReference>
<name>A0A3S3NT23_9ACAR</name>
<reference evidence="4 5" key="1">
    <citation type="journal article" date="2018" name="Gigascience">
        <title>Genomes of trombidid mites reveal novel predicted allergens and laterally-transferred genes associated with secondary metabolism.</title>
        <authorList>
            <person name="Dong X."/>
            <person name="Chaisiri K."/>
            <person name="Xia D."/>
            <person name="Armstrong S.D."/>
            <person name="Fang Y."/>
            <person name="Donnelly M.J."/>
            <person name="Kadowaki T."/>
            <person name="McGarry J.W."/>
            <person name="Darby A.C."/>
            <person name="Makepeace B.L."/>
        </authorList>
    </citation>
    <scope>NUCLEOTIDE SEQUENCE [LARGE SCALE GENOMIC DNA]</scope>
    <source>
        <strain evidence="4">UoL-WK</strain>
    </source>
</reference>
<dbReference type="AlphaFoldDB" id="A0A3S3NT23"/>
<comment type="subcellular location">
    <subcellularLocation>
        <location evidence="1">Mitochondrion</location>
    </subcellularLocation>
</comment>
<dbReference type="Gene3D" id="1.10.10.140">
    <property type="entry name" value="Cytochrome c oxidase, subunit VIb"/>
    <property type="match status" value="1"/>
</dbReference>
<dbReference type="GO" id="GO:0042775">
    <property type="term" value="P:mitochondrial ATP synthesis coupled electron transport"/>
    <property type="evidence" value="ECO:0007669"/>
    <property type="project" value="TreeGrafter"/>
</dbReference>
<dbReference type="InterPro" id="IPR036549">
    <property type="entry name" value="CX6/COA6-like_sf"/>
</dbReference>
<organism evidence="4 5">
    <name type="scientific">Dinothrombium tinctorium</name>
    <dbReference type="NCBI Taxonomy" id="1965070"/>
    <lineage>
        <taxon>Eukaryota</taxon>
        <taxon>Metazoa</taxon>
        <taxon>Ecdysozoa</taxon>
        <taxon>Arthropoda</taxon>
        <taxon>Chelicerata</taxon>
        <taxon>Arachnida</taxon>
        <taxon>Acari</taxon>
        <taxon>Acariformes</taxon>
        <taxon>Trombidiformes</taxon>
        <taxon>Prostigmata</taxon>
        <taxon>Anystina</taxon>
        <taxon>Parasitengona</taxon>
        <taxon>Trombidioidea</taxon>
        <taxon>Trombidiidae</taxon>
        <taxon>Dinothrombium</taxon>
    </lineage>
</organism>
<dbReference type="OrthoDB" id="16284at2759"/>
<dbReference type="GO" id="GO:0008535">
    <property type="term" value="P:respiratory chain complex IV assembly"/>
    <property type="evidence" value="ECO:0007669"/>
    <property type="project" value="InterPro"/>
</dbReference>
<keyword evidence="2" id="KW-0496">Mitochondrion</keyword>
<evidence type="ECO:0000313" key="5">
    <source>
        <dbReference type="Proteomes" id="UP000285301"/>
    </source>
</evidence>
<dbReference type="Proteomes" id="UP000285301">
    <property type="component" value="Unassembled WGS sequence"/>
</dbReference>
<gene>
    <name evidence="4" type="ORF">B4U79_04508</name>
</gene>
<sequence>MSYPTKEDRERCWNAKDNYWRCLDSHDSKACQETRRMFESSCPPLWERMEKEGFDPVEEKKKEGS</sequence>
<dbReference type="EMBL" id="NCKU01002884">
    <property type="protein sequence ID" value="RWS08613.1"/>
    <property type="molecule type" value="Genomic_DNA"/>
</dbReference>
<dbReference type="InterPro" id="IPR048280">
    <property type="entry name" value="COX6B-like"/>
</dbReference>
<evidence type="ECO:0000256" key="2">
    <source>
        <dbReference type="ARBA" id="ARBA00023128"/>
    </source>
</evidence>
<dbReference type="Pfam" id="PF02297">
    <property type="entry name" value="COX6B"/>
    <property type="match status" value="1"/>
</dbReference>
<keyword evidence="3" id="KW-1015">Disulfide bond</keyword>
<evidence type="ECO:0000256" key="1">
    <source>
        <dbReference type="ARBA" id="ARBA00004173"/>
    </source>
</evidence>